<name>A0A813R5T4_9BILA</name>
<feature type="compositionally biased region" description="Acidic residues" evidence="1">
    <location>
        <begin position="78"/>
        <end position="87"/>
    </location>
</feature>
<gene>
    <name evidence="3" type="ORF">BJG266_LOCUS6654</name>
    <name evidence="4" type="ORF">JYZ213_LOCUS13651</name>
    <name evidence="5" type="ORF">OXD698_LOCUS32563</name>
    <name evidence="2" type="ORF">QVE165_LOCUS3029</name>
</gene>
<evidence type="ECO:0000256" key="1">
    <source>
        <dbReference type="SAM" id="MobiDB-lite"/>
    </source>
</evidence>
<protein>
    <submittedName>
        <fullName evidence="2">Uncharacterized protein</fullName>
    </submittedName>
</protein>
<keyword evidence="6" id="KW-1185">Reference proteome</keyword>
<dbReference type="Proteomes" id="UP000663832">
    <property type="component" value="Unassembled WGS sequence"/>
</dbReference>
<dbReference type="Proteomes" id="UP000663877">
    <property type="component" value="Unassembled WGS sequence"/>
</dbReference>
<comment type="caution">
    <text evidence="2">The sequence shown here is derived from an EMBL/GenBank/DDBJ whole genome shotgun (WGS) entry which is preliminary data.</text>
</comment>
<evidence type="ECO:0000313" key="5">
    <source>
        <dbReference type="EMBL" id="CAF4051639.1"/>
    </source>
</evidence>
<dbReference type="EMBL" id="CAJNOI010000019">
    <property type="protein sequence ID" value="CAF0828467.1"/>
    <property type="molecule type" value="Genomic_DNA"/>
</dbReference>
<dbReference type="OrthoDB" id="10028033at2759"/>
<accession>A0A813R5T4</accession>
<reference evidence="2" key="1">
    <citation type="submission" date="2021-02" db="EMBL/GenBank/DDBJ databases">
        <authorList>
            <person name="Nowell W R."/>
        </authorList>
    </citation>
    <scope>NUCLEOTIDE SEQUENCE</scope>
</reference>
<evidence type="ECO:0000313" key="2">
    <source>
        <dbReference type="EMBL" id="CAF0778674.1"/>
    </source>
</evidence>
<feature type="compositionally biased region" description="Low complexity" evidence="1">
    <location>
        <begin position="38"/>
        <end position="59"/>
    </location>
</feature>
<dbReference type="AlphaFoldDB" id="A0A813R5T4"/>
<evidence type="ECO:0000313" key="3">
    <source>
        <dbReference type="EMBL" id="CAF0828467.1"/>
    </source>
</evidence>
<dbReference type="Proteomes" id="UP000663845">
    <property type="component" value="Unassembled WGS sequence"/>
</dbReference>
<proteinExistence type="predicted"/>
<sequence>MGEKRKSRMTNTERASKKEKKTLKSVVSSASNDDIEEQSSMHSNSSTSDSTSQQPSITQEINHTEEIEESQTITPIDVENETNEDQLESSSLINNDNKISIEPTKSWWSSLVRLFHFGNNTANENKNQIEDHQSSTCLDGSYLSNIKCRRSLHGDSFIG</sequence>
<dbReference type="EMBL" id="CAJNOM010000010">
    <property type="protein sequence ID" value="CAF0778674.1"/>
    <property type="molecule type" value="Genomic_DNA"/>
</dbReference>
<evidence type="ECO:0000313" key="4">
    <source>
        <dbReference type="EMBL" id="CAF0957556.1"/>
    </source>
</evidence>
<feature type="region of interest" description="Disordered" evidence="1">
    <location>
        <begin position="1"/>
        <end position="91"/>
    </location>
</feature>
<evidence type="ECO:0000313" key="6">
    <source>
        <dbReference type="Proteomes" id="UP000663832"/>
    </source>
</evidence>
<dbReference type="EMBL" id="CAJOAZ010004267">
    <property type="protein sequence ID" value="CAF4051639.1"/>
    <property type="molecule type" value="Genomic_DNA"/>
</dbReference>
<organism evidence="2 6">
    <name type="scientific">Adineta steineri</name>
    <dbReference type="NCBI Taxonomy" id="433720"/>
    <lineage>
        <taxon>Eukaryota</taxon>
        <taxon>Metazoa</taxon>
        <taxon>Spiralia</taxon>
        <taxon>Gnathifera</taxon>
        <taxon>Rotifera</taxon>
        <taxon>Eurotatoria</taxon>
        <taxon>Bdelloidea</taxon>
        <taxon>Adinetida</taxon>
        <taxon>Adinetidae</taxon>
        <taxon>Adineta</taxon>
    </lineage>
</organism>
<dbReference type="EMBL" id="CAJNOG010000110">
    <property type="protein sequence ID" value="CAF0957556.1"/>
    <property type="molecule type" value="Genomic_DNA"/>
</dbReference>
<dbReference type="Proteomes" id="UP000663844">
    <property type="component" value="Unassembled WGS sequence"/>
</dbReference>